<dbReference type="RefSeq" id="WP_270078892.1">
    <property type="nucleotide sequence ID" value="NZ_CP115174.1"/>
</dbReference>
<evidence type="ECO:0000256" key="2">
    <source>
        <dbReference type="ARBA" id="ARBA00022475"/>
    </source>
</evidence>
<dbReference type="PANTHER" id="PTHR30294:SF47">
    <property type="entry name" value="INNER MEMBRANE TRANSPORT PERMEASE YHHJ"/>
    <property type="match status" value="1"/>
</dbReference>
<dbReference type="InterPro" id="IPR013525">
    <property type="entry name" value="ABC2_TM"/>
</dbReference>
<keyword evidence="5 6" id="KW-0472">Membrane</keyword>
<evidence type="ECO:0000256" key="1">
    <source>
        <dbReference type="ARBA" id="ARBA00004651"/>
    </source>
</evidence>
<accession>A0ABY7NRU3</accession>
<keyword evidence="9" id="KW-1185">Reference proteome</keyword>
<proteinExistence type="predicted"/>
<feature type="transmembrane region" description="Helical" evidence="6">
    <location>
        <begin position="20"/>
        <end position="41"/>
    </location>
</feature>
<evidence type="ECO:0000313" key="9">
    <source>
        <dbReference type="Proteomes" id="UP001210865"/>
    </source>
</evidence>
<name>A0ABY7NRU3_9SPHN</name>
<dbReference type="Proteomes" id="UP001210865">
    <property type="component" value="Chromosome"/>
</dbReference>
<reference evidence="8 9" key="1">
    <citation type="submission" date="2022-12" db="EMBL/GenBank/DDBJ databases">
        <title>Sphingomonas abieness sp. nov., an endophytic bacterium isolated from Abies koreana.</title>
        <authorList>
            <person name="Jiang L."/>
            <person name="Lee J."/>
        </authorList>
    </citation>
    <scope>NUCLEOTIDE SEQUENCE [LARGE SCALE GENOMIC DNA]</scope>
    <source>
        <strain evidence="9">PAMB 00755</strain>
    </source>
</reference>
<gene>
    <name evidence="8" type="ORF">PBT88_09265</name>
</gene>
<sequence>MSAFTRALDAELRHLGRDRWDLAALTILPAILLILVSAMLIQGVPRKLPIAIVDEDGSALSRAIIRDIEASPTVRVTWMGGQIAPAFHRVREEEAWAVLRIPRGLENGLMHRPPPAIQIFYQGSFLSMGSVVSRAIEETVTASLIAHLPANLTSHGLPGIRLHPPTVQATILENPSTSFEWYLTVLIDPAVLHLLVACMTVVALGREADDGSLAAWVDRTGGVGAALAGKMLPYIAIATIWGAFWLIWITWFRSWPVDGSLMLLLVGQALLFAGTAGISSLLVAATGNISTGLSASAIYAGSALAYSGATLPLQGGSGFARVWSQILPLTHYIRMQMGQYLDAPLRTALPELCILILYAVVGGGLAVLLLQRKAAKA</sequence>
<dbReference type="Pfam" id="PF12698">
    <property type="entry name" value="ABC2_membrane_3"/>
    <property type="match status" value="1"/>
</dbReference>
<evidence type="ECO:0000256" key="6">
    <source>
        <dbReference type="SAM" id="Phobius"/>
    </source>
</evidence>
<feature type="transmembrane region" description="Helical" evidence="6">
    <location>
        <begin position="231"/>
        <end position="251"/>
    </location>
</feature>
<evidence type="ECO:0000256" key="3">
    <source>
        <dbReference type="ARBA" id="ARBA00022692"/>
    </source>
</evidence>
<dbReference type="PANTHER" id="PTHR30294">
    <property type="entry name" value="MEMBRANE COMPONENT OF ABC TRANSPORTER YHHJ-RELATED"/>
    <property type="match status" value="1"/>
</dbReference>
<dbReference type="InterPro" id="IPR051449">
    <property type="entry name" value="ABC-2_transporter_component"/>
</dbReference>
<protein>
    <submittedName>
        <fullName evidence="8">ABC transporter permease</fullName>
    </submittedName>
</protein>
<organism evidence="8 9">
    <name type="scientific">Sphingomonas abietis</name>
    <dbReference type="NCBI Taxonomy" id="3012344"/>
    <lineage>
        <taxon>Bacteria</taxon>
        <taxon>Pseudomonadati</taxon>
        <taxon>Pseudomonadota</taxon>
        <taxon>Alphaproteobacteria</taxon>
        <taxon>Sphingomonadales</taxon>
        <taxon>Sphingomonadaceae</taxon>
        <taxon>Sphingomonas</taxon>
    </lineage>
</organism>
<evidence type="ECO:0000259" key="7">
    <source>
        <dbReference type="Pfam" id="PF12698"/>
    </source>
</evidence>
<evidence type="ECO:0000313" key="8">
    <source>
        <dbReference type="EMBL" id="WBO24264.1"/>
    </source>
</evidence>
<keyword evidence="4 6" id="KW-1133">Transmembrane helix</keyword>
<feature type="transmembrane region" description="Helical" evidence="6">
    <location>
        <begin position="181"/>
        <end position="204"/>
    </location>
</feature>
<feature type="transmembrane region" description="Helical" evidence="6">
    <location>
        <begin position="348"/>
        <end position="370"/>
    </location>
</feature>
<keyword evidence="3 6" id="KW-0812">Transmembrane</keyword>
<dbReference type="EMBL" id="CP115174">
    <property type="protein sequence ID" value="WBO24264.1"/>
    <property type="molecule type" value="Genomic_DNA"/>
</dbReference>
<keyword evidence="2" id="KW-1003">Cell membrane</keyword>
<evidence type="ECO:0000256" key="4">
    <source>
        <dbReference type="ARBA" id="ARBA00022989"/>
    </source>
</evidence>
<dbReference type="Gene3D" id="3.40.1710.10">
    <property type="entry name" value="abc type-2 transporter like domain"/>
    <property type="match status" value="1"/>
</dbReference>
<comment type="subcellular location">
    <subcellularLocation>
        <location evidence="1">Cell membrane</location>
        <topology evidence="1">Multi-pass membrane protein</topology>
    </subcellularLocation>
</comment>
<feature type="transmembrane region" description="Helical" evidence="6">
    <location>
        <begin position="263"/>
        <end position="285"/>
    </location>
</feature>
<feature type="domain" description="ABC-2 type transporter transmembrane" evidence="7">
    <location>
        <begin position="22"/>
        <end position="368"/>
    </location>
</feature>
<evidence type="ECO:0000256" key="5">
    <source>
        <dbReference type="ARBA" id="ARBA00023136"/>
    </source>
</evidence>